<dbReference type="InterPro" id="IPR050361">
    <property type="entry name" value="MPP/UQCRC_Complex"/>
</dbReference>
<sequence>MFPSTTATLHTLDNGLKVILDSDASAPVISTQVWVKTGSIHEGKWMGAGISHLLEHMVFKGTESFSGEELSQTVQAAGGQWNAYTSFDRTVYYIDGPADSAETFLKAVTEMVFKPRFPEEEFEKEKDVIRREIDMGLDDPDSRASRQLFSTALANDGRSQPVIGHLELFNEITHADMVEYHKARYTTENCFLSISGDFDPEEMLETLNTLVGDIPRSFTQQATPEVEPPQLGKRVERNNFAVPASKLTLAWQVPGLTHPDAAALELLSTILGGGHSSRLYQSIREQKGLCLHIASWAWITQQPVGLFSVSAEVPTEQRDALEVAIIKEIETLCTSQLVEELEKAKRMCLVSQFKTLTSASGRASDLASNWHEANNLNFTKDFITAVDSVSVADIRRVCEKYLLDHSKLTVTSLDPEETKAKQSTQKKQQSKNEIVSHTLSNGLELHLRASPRLPMVSIQGATLAGLTSETPATAGISTLLSTLLTKGTTSRTGAEIANQLECLGAGLAASSGNNTAAISASCLSQDLGTVLELLGDCYANPSFNSDIIEFEKKTQINDLLEQDEDPVSLAFRSMRSSLFAGEGYGINRLGSQESLAGLDRLSLSSHHSLYYTAQNTKLAIFGDIDIDQTIELAEKHLSQIRRGEGLATPTQTLGSPEEINLKLDKQQAILTLGYAAASIHSDDIHALDLLHAWCSDMAGPLFTRIREELGLAYYCSATQFHGHDTGLFGFYLGTSPDQLELARTELLKTIADISNNGIDAKTLDSVKNSWLSSQALANQSNSSMARLCAIDTALGFSPTHHRTIAAKIKAVTPEDILAAAQKYFGKQTPTIVTVTP</sequence>
<evidence type="ECO:0000313" key="5">
    <source>
        <dbReference type="Proteomes" id="UP000239907"/>
    </source>
</evidence>
<dbReference type="InterPro" id="IPR007863">
    <property type="entry name" value="Peptidase_M16_C"/>
</dbReference>
<evidence type="ECO:0000313" key="4">
    <source>
        <dbReference type="EMBL" id="PQJ29629.1"/>
    </source>
</evidence>
<dbReference type="InterPro" id="IPR011249">
    <property type="entry name" value="Metalloenz_LuxS/M16"/>
</dbReference>
<dbReference type="PANTHER" id="PTHR11851:SF49">
    <property type="entry name" value="MITOCHONDRIAL-PROCESSING PEPTIDASE SUBUNIT ALPHA"/>
    <property type="match status" value="1"/>
</dbReference>
<reference evidence="4 5" key="1">
    <citation type="submission" date="2016-12" db="EMBL/GenBank/DDBJ databases">
        <title>Study of bacterial adaptation to deep sea.</title>
        <authorList>
            <person name="Song J."/>
            <person name="Yoshizawa S."/>
            <person name="Kogure K."/>
        </authorList>
    </citation>
    <scope>NUCLEOTIDE SEQUENCE [LARGE SCALE GENOMIC DNA]</scope>
    <source>
        <strain evidence="4 5">SAORIC-165</strain>
    </source>
</reference>
<dbReference type="AlphaFoldDB" id="A0A2S7U3N3"/>
<dbReference type="RefSeq" id="WP_105044136.1">
    <property type="nucleotide sequence ID" value="NZ_MQWA01000001.1"/>
</dbReference>
<dbReference type="EMBL" id="MQWA01000001">
    <property type="protein sequence ID" value="PQJ29629.1"/>
    <property type="molecule type" value="Genomic_DNA"/>
</dbReference>
<evidence type="ECO:0000256" key="1">
    <source>
        <dbReference type="ARBA" id="ARBA00007261"/>
    </source>
</evidence>
<dbReference type="Proteomes" id="UP000239907">
    <property type="component" value="Unassembled WGS sequence"/>
</dbReference>
<dbReference type="SUPFAM" id="SSF63411">
    <property type="entry name" value="LuxS/MPP-like metallohydrolase"/>
    <property type="match status" value="4"/>
</dbReference>
<evidence type="ECO:0008006" key="6">
    <source>
        <dbReference type="Google" id="ProtNLM"/>
    </source>
</evidence>
<organism evidence="4 5">
    <name type="scientific">Rubritalea profundi</name>
    <dbReference type="NCBI Taxonomy" id="1658618"/>
    <lineage>
        <taxon>Bacteria</taxon>
        <taxon>Pseudomonadati</taxon>
        <taxon>Verrucomicrobiota</taxon>
        <taxon>Verrucomicrobiia</taxon>
        <taxon>Verrucomicrobiales</taxon>
        <taxon>Rubritaleaceae</taxon>
        <taxon>Rubritalea</taxon>
    </lineage>
</organism>
<dbReference type="Pfam" id="PF00675">
    <property type="entry name" value="Peptidase_M16"/>
    <property type="match status" value="2"/>
</dbReference>
<dbReference type="GO" id="GO:0046872">
    <property type="term" value="F:metal ion binding"/>
    <property type="evidence" value="ECO:0007669"/>
    <property type="project" value="InterPro"/>
</dbReference>
<dbReference type="PANTHER" id="PTHR11851">
    <property type="entry name" value="METALLOPROTEASE"/>
    <property type="match status" value="1"/>
</dbReference>
<protein>
    <recommendedName>
        <fullName evidence="6">Peptidase M16</fullName>
    </recommendedName>
</protein>
<name>A0A2S7U3N3_9BACT</name>
<evidence type="ECO:0000259" key="2">
    <source>
        <dbReference type="Pfam" id="PF00675"/>
    </source>
</evidence>
<dbReference type="Gene3D" id="3.30.830.10">
    <property type="entry name" value="Metalloenzyme, LuxS/M16 peptidase-like"/>
    <property type="match status" value="4"/>
</dbReference>
<dbReference type="Pfam" id="PF05193">
    <property type="entry name" value="Peptidase_M16_C"/>
    <property type="match status" value="2"/>
</dbReference>
<dbReference type="InterPro" id="IPR011765">
    <property type="entry name" value="Pept_M16_N"/>
</dbReference>
<feature type="domain" description="Peptidase M16 C-terminal" evidence="3">
    <location>
        <begin position="600"/>
        <end position="768"/>
    </location>
</feature>
<feature type="domain" description="Peptidase M16 N-terminal" evidence="2">
    <location>
        <begin position="17"/>
        <end position="163"/>
    </location>
</feature>
<gene>
    <name evidence="4" type="ORF">BSZ32_14780</name>
</gene>
<comment type="similarity">
    <text evidence="1">Belongs to the peptidase M16 family.</text>
</comment>
<keyword evidence="5" id="KW-1185">Reference proteome</keyword>
<comment type="caution">
    <text evidence="4">The sequence shown here is derived from an EMBL/GenBank/DDBJ whole genome shotgun (WGS) entry which is preliminary data.</text>
</comment>
<feature type="domain" description="Peptidase M16 C-terminal" evidence="3">
    <location>
        <begin position="172"/>
        <end position="346"/>
    </location>
</feature>
<dbReference type="OrthoDB" id="9811314at2"/>
<feature type="domain" description="Peptidase M16 N-terminal" evidence="2">
    <location>
        <begin position="464"/>
        <end position="586"/>
    </location>
</feature>
<evidence type="ECO:0000259" key="3">
    <source>
        <dbReference type="Pfam" id="PF05193"/>
    </source>
</evidence>
<accession>A0A2S7U3N3</accession>
<proteinExistence type="inferred from homology"/>